<sequence>MFTGKTRVDGEWVVRNKCFSRVQTLGAAHQNSFSRKVTLVVHGELTGNVKDAERELSRKLLAVIESRRAGRHIHVVDNAGYSDLLFGAPAQCRNLKVQGEYVTVTPEIGEGFLGGPFDRLRLRTRGINRLEAGVLGRGTPRHEKLLSRLVERVAGRGALDVRAPARRGPQFDLGWISERTAYGAWVAAPEPSGDEEAKRLAEAVEYVGRSARSAAWHGQVQRVVVLEDAVDLSSGLREKAQASGVLIGKVKDVPR</sequence>
<evidence type="ECO:0000313" key="1">
    <source>
        <dbReference type="EMBL" id="MFB9348321.1"/>
    </source>
</evidence>
<name>A0ABV5L818_9ACTN</name>
<gene>
    <name evidence="1" type="ORF">ACFFUA_12750</name>
</gene>
<dbReference type="Proteomes" id="UP001589753">
    <property type="component" value="Unassembled WGS sequence"/>
</dbReference>
<proteinExistence type="predicted"/>
<dbReference type="RefSeq" id="WP_366482289.1">
    <property type="nucleotide sequence ID" value="NZ_JBHMDI010000025.1"/>
</dbReference>
<organism evidence="1 2">
    <name type="scientific">Streptomyces heliomycini</name>
    <dbReference type="NCBI Taxonomy" id="284032"/>
    <lineage>
        <taxon>Bacteria</taxon>
        <taxon>Bacillati</taxon>
        <taxon>Actinomycetota</taxon>
        <taxon>Actinomycetes</taxon>
        <taxon>Kitasatosporales</taxon>
        <taxon>Streptomycetaceae</taxon>
        <taxon>Streptomyces</taxon>
    </lineage>
</organism>
<accession>A0ABV5L818</accession>
<comment type="caution">
    <text evidence="1">The sequence shown here is derived from an EMBL/GenBank/DDBJ whole genome shotgun (WGS) entry which is preliminary data.</text>
</comment>
<dbReference type="EMBL" id="JBHMDI010000025">
    <property type="protein sequence ID" value="MFB9348321.1"/>
    <property type="molecule type" value="Genomic_DNA"/>
</dbReference>
<evidence type="ECO:0000313" key="2">
    <source>
        <dbReference type="Proteomes" id="UP001589753"/>
    </source>
</evidence>
<reference evidence="1 2" key="1">
    <citation type="submission" date="2024-09" db="EMBL/GenBank/DDBJ databases">
        <authorList>
            <person name="Sun Q."/>
            <person name="Mori K."/>
        </authorList>
    </citation>
    <scope>NUCLEOTIDE SEQUENCE [LARGE SCALE GENOMIC DNA]</scope>
    <source>
        <strain evidence="1 2">JCM 9767</strain>
    </source>
</reference>
<keyword evidence="2" id="KW-1185">Reference proteome</keyword>
<protein>
    <submittedName>
        <fullName evidence="1">Uncharacterized protein</fullName>
    </submittedName>
</protein>